<comment type="caution">
    <text evidence="6">The sequence shown here is derived from an EMBL/GenBank/DDBJ whole genome shotgun (WGS) entry which is preliminary data.</text>
</comment>
<protein>
    <recommendedName>
        <fullName evidence="5">AIG1-type G domain-containing protein</fullName>
    </recommendedName>
</protein>
<feature type="domain" description="AIG1-type G" evidence="5">
    <location>
        <begin position="9"/>
        <end position="215"/>
    </location>
</feature>
<dbReference type="Pfam" id="PF04548">
    <property type="entry name" value="AIG1"/>
    <property type="match status" value="1"/>
</dbReference>
<feature type="region of interest" description="Disordered" evidence="4">
    <location>
        <begin position="407"/>
        <end position="444"/>
    </location>
</feature>
<keyword evidence="3" id="KW-0342">GTP-binding</keyword>
<keyword evidence="2" id="KW-0547">Nucleotide-binding</keyword>
<organism evidence="6 7">
    <name type="scientific">Littorina saxatilis</name>
    <dbReference type="NCBI Taxonomy" id="31220"/>
    <lineage>
        <taxon>Eukaryota</taxon>
        <taxon>Metazoa</taxon>
        <taxon>Spiralia</taxon>
        <taxon>Lophotrochozoa</taxon>
        <taxon>Mollusca</taxon>
        <taxon>Gastropoda</taxon>
        <taxon>Caenogastropoda</taxon>
        <taxon>Littorinimorpha</taxon>
        <taxon>Littorinoidea</taxon>
        <taxon>Littorinidae</taxon>
        <taxon>Littorina</taxon>
    </lineage>
</organism>
<evidence type="ECO:0000256" key="3">
    <source>
        <dbReference type="ARBA" id="ARBA00023134"/>
    </source>
</evidence>
<dbReference type="InterPro" id="IPR027417">
    <property type="entry name" value="P-loop_NTPase"/>
</dbReference>
<dbReference type="EMBL" id="JBAMIC010000007">
    <property type="protein sequence ID" value="KAK7105771.1"/>
    <property type="molecule type" value="Genomic_DNA"/>
</dbReference>
<evidence type="ECO:0000256" key="1">
    <source>
        <dbReference type="ARBA" id="ARBA00008535"/>
    </source>
</evidence>
<evidence type="ECO:0000259" key="5">
    <source>
        <dbReference type="PROSITE" id="PS51720"/>
    </source>
</evidence>
<dbReference type="InterPro" id="IPR045058">
    <property type="entry name" value="GIMA/IAN/Toc"/>
</dbReference>
<dbReference type="Gene3D" id="3.40.50.300">
    <property type="entry name" value="P-loop containing nucleotide triphosphate hydrolases"/>
    <property type="match status" value="1"/>
</dbReference>
<evidence type="ECO:0000256" key="2">
    <source>
        <dbReference type="ARBA" id="ARBA00022741"/>
    </source>
</evidence>
<evidence type="ECO:0000313" key="6">
    <source>
        <dbReference type="EMBL" id="KAK7105771.1"/>
    </source>
</evidence>
<name>A0AAN9BIH4_9CAEN</name>
<dbReference type="FunFam" id="3.40.50.300:FF:000366">
    <property type="entry name" value="GTPase, IMAP family member 2"/>
    <property type="match status" value="1"/>
</dbReference>
<evidence type="ECO:0000256" key="4">
    <source>
        <dbReference type="SAM" id="MobiDB-lite"/>
    </source>
</evidence>
<feature type="region of interest" description="Disordered" evidence="4">
    <location>
        <begin position="293"/>
        <end position="377"/>
    </location>
</feature>
<proteinExistence type="inferred from homology"/>
<dbReference type="InterPro" id="IPR006703">
    <property type="entry name" value="G_AIG1"/>
</dbReference>
<dbReference type="AlphaFoldDB" id="A0AAN9BIH4"/>
<gene>
    <name evidence="6" type="ORF">V1264_017106</name>
</gene>
<reference evidence="6 7" key="1">
    <citation type="submission" date="2024-02" db="EMBL/GenBank/DDBJ databases">
        <title>Chromosome-scale genome assembly of the rough periwinkle Littorina saxatilis.</title>
        <authorList>
            <person name="De Jode A."/>
            <person name="Faria R."/>
            <person name="Formenti G."/>
            <person name="Sims Y."/>
            <person name="Smith T.P."/>
            <person name="Tracey A."/>
            <person name="Wood J.M.D."/>
            <person name="Zagrodzka Z.B."/>
            <person name="Johannesson K."/>
            <person name="Butlin R.K."/>
            <person name="Leder E.H."/>
        </authorList>
    </citation>
    <scope>NUCLEOTIDE SEQUENCE [LARGE SCALE GENOMIC DNA]</scope>
    <source>
        <strain evidence="6">Snail1</strain>
        <tissue evidence="6">Muscle</tissue>
    </source>
</reference>
<feature type="compositionally biased region" description="Polar residues" evidence="4">
    <location>
        <begin position="407"/>
        <end position="429"/>
    </location>
</feature>
<dbReference type="PANTHER" id="PTHR10903">
    <property type="entry name" value="GTPASE, IMAP FAMILY MEMBER-RELATED"/>
    <property type="match status" value="1"/>
</dbReference>
<accession>A0AAN9BIH4</accession>
<dbReference type="Proteomes" id="UP001374579">
    <property type="component" value="Unassembled WGS sequence"/>
</dbReference>
<dbReference type="PANTHER" id="PTHR10903:SF184">
    <property type="entry name" value="GTP-BINDING PROTEIN A"/>
    <property type="match status" value="1"/>
</dbReference>
<keyword evidence="7" id="KW-1185">Reference proteome</keyword>
<evidence type="ECO:0000313" key="7">
    <source>
        <dbReference type="Proteomes" id="UP001374579"/>
    </source>
</evidence>
<sequence length="444" mass="51266">MACSKEASSSVVRLMLVGKTGSGKSSSANMILGRKALQTSDDFSSDTSECTKKDAYIDITKVEVMDTPGLFDTSKSHDEVGLVIVRCVIELHPGPDAVFVVFKLGDRYTEEDFGAYRRLKRLFGVKVTKHIIVLFTGGDKLLKGKKTSVEQFLHKAPKNLVTVLEECERRYVVLNNELSFTDGKDQVKELLGKVQELRERNKNMPYVCDNYSRIGKTLEDVETLKQEIGVKMREVEAQEAKAMKYVQERDEEYRAKLDELNLTREEYEKQTKALEQKLEDDYKERMDEWEKDKAAEEKAMREKRDEQEKELKKQMDEHDRKLQEKEKEINNKMEEQQAQHDKNMKEEQEAHRKRLEERDASFEKQQKTLEQLKDKDQQHEKTMAFLNTASQLFLEGTRAACSSFANRWQQPKISITNVLPDSANRQTPPTDKIPSNDEAGSSVD</sequence>
<dbReference type="SUPFAM" id="SSF52540">
    <property type="entry name" value="P-loop containing nucleoside triphosphate hydrolases"/>
    <property type="match status" value="1"/>
</dbReference>
<dbReference type="GO" id="GO:0005525">
    <property type="term" value="F:GTP binding"/>
    <property type="evidence" value="ECO:0007669"/>
    <property type="project" value="UniProtKB-KW"/>
</dbReference>
<comment type="similarity">
    <text evidence="1">Belongs to the TRAFAC class TrmE-Era-EngA-EngB-Septin-like GTPase superfamily. AIG1/Toc34/Toc159-like paraseptin GTPase family. IAN subfamily.</text>
</comment>
<dbReference type="PROSITE" id="PS51720">
    <property type="entry name" value="G_AIG1"/>
    <property type="match status" value="1"/>
</dbReference>